<dbReference type="Proteomes" id="UP001652628">
    <property type="component" value="Chromosome 3"/>
</dbReference>
<evidence type="ECO:0000313" key="3">
    <source>
        <dbReference type="RefSeq" id="XP_036672140.3"/>
    </source>
</evidence>
<proteinExistence type="predicted"/>
<feature type="domain" description="EFHB C-terminal EF-hand" evidence="1">
    <location>
        <begin position="419"/>
        <end position="492"/>
    </location>
</feature>
<accession>A0AB40A5X2</accession>
<name>A0AB40A5X2_DROSZ</name>
<organism evidence="2 3">
    <name type="scientific">Drosophila suzukii</name>
    <name type="common">Spotted-wing drosophila fruit fly</name>
    <dbReference type="NCBI Taxonomy" id="28584"/>
    <lineage>
        <taxon>Eukaryota</taxon>
        <taxon>Metazoa</taxon>
        <taxon>Ecdysozoa</taxon>
        <taxon>Arthropoda</taxon>
        <taxon>Hexapoda</taxon>
        <taxon>Insecta</taxon>
        <taxon>Pterygota</taxon>
        <taxon>Neoptera</taxon>
        <taxon>Endopterygota</taxon>
        <taxon>Diptera</taxon>
        <taxon>Brachycera</taxon>
        <taxon>Muscomorpha</taxon>
        <taxon>Ephydroidea</taxon>
        <taxon>Drosophilidae</taxon>
        <taxon>Drosophila</taxon>
        <taxon>Sophophora</taxon>
    </lineage>
</organism>
<dbReference type="AlphaFoldDB" id="A0AB40A5X2"/>
<protein>
    <recommendedName>
        <fullName evidence="1">EFHB C-terminal EF-hand domain-containing protein</fullName>
    </recommendedName>
</protein>
<dbReference type="GeneID" id="108014490"/>
<gene>
    <name evidence="3" type="primary">LOC108014490</name>
</gene>
<evidence type="ECO:0000259" key="1">
    <source>
        <dbReference type="Pfam" id="PF25325"/>
    </source>
</evidence>
<dbReference type="InterPro" id="IPR057428">
    <property type="entry name" value="EFHB_EF-hand_C"/>
</dbReference>
<reference evidence="3" key="1">
    <citation type="submission" date="2025-08" db="UniProtKB">
        <authorList>
            <consortium name="RefSeq"/>
        </authorList>
    </citation>
    <scope>IDENTIFICATION</scope>
</reference>
<dbReference type="RefSeq" id="XP_036672140.3">
    <property type="nucleotide sequence ID" value="XM_036816245.3"/>
</dbReference>
<evidence type="ECO:0000313" key="2">
    <source>
        <dbReference type="Proteomes" id="UP001652628"/>
    </source>
</evidence>
<keyword evidence="2" id="KW-1185">Reference proteome</keyword>
<sequence>MANKGHFIERNGTKRAAGLPSFGPDELTSKDCLIIAHPADEIRSRLEAECKRNQPLPIGKLQPFIPDGSIGDVLSSESQKTRFTTFKEKFLEDMYCKSGKVAQIVPTHSKPDDVTNWSRTFGHANPPTDTLYSTIMPEKSADQVNREYGEFHRGHIVSNNHYFPSEQVNRRYTKPFDRSGTFGVLLGAEHCGSTMKKCLKQGDEHLTVVSKPWMDYVKRTRGPLGKKYKKYLDEVPDMYFGHSRRSDKCSIKMLLEDIRPCEQDDTLVNALSYLNRLRESLHKRNDFYMMDLIALLERSDKEHTGHMSLAQILETMHKLHIRVDAAKIRTMLSHFQQILDEGCPTERVNYDLFCRLLSVQQPLPNVGSIATVPHNMYNKETTYGSLCKDRIKNAPEGIVANQPSWSPHHRDDVNTHVRDIVEPELATRIGLRPSDMSCPRNKDQMQRIFEKVLSKDEFEGIWQCLNKNQENKQPDQEEMASVAQFRAEILKISAT</sequence>
<dbReference type="Pfam" id="PF25325">
    <property type="entry name" value="EF-hand_EFHB_C"/>
    <property type="match status" value="1"/>
</dbReference>